<accession>A0ABU5ZKP1</accession>
<dbReference type="PANTHER" id="PTHR34413:SF2">
    <property type="entry name" value="PROPHAGE TAIL FIBER ASSEMBLY PROTEIN HOMOLOG TFAE-RELATED"/>
    <property type="match status" value="1"/>
</dbReference>
<comment type="caution">
    <text evidence="4">The sequence shown here is derived from an EMBL/GenBank/DDBJ whole genome shotgun (WGS) entry which is preliminary data.</text>
</comment>
<evidence type="ECO:0000256" key="1">
    <source>
        <dbReference type="SAM" id="MobiDB-lite"/>
    </source>
</evidence>
<dbReference type="Pfam" id="PF20454">
    <property type="entry name" value="GpA_nuclease"/>
    <property type="match status" value="1"/>
</dbReference>
<dbReference type="Proteomes" id="UP001310386">
    <property type="component" value="Unassembled WGS sequence"/>
</dbReference>
<evidence type="ECO:0000259" key="3">
    <source>
        <dbReference type="Pfam" id="PF20454"/>
    </source>
</evidence>
<sequence>MRRPNKTFRLFREIAKTVAPPPKYTVSQWADAKRRLSSEASAEPGQWRTDRAPYQRGIMDAINDPNAETIVVESSAQVGKTEVLLNIIGYHVDYDPAPIMLVQPTLELAQAFSKDRLAPMLRDSPALRGKVKDVKSKDSGNTMLHKIFPGGHITMAGANSPASLASRPIQILLLDEVDRYPVSAGTEGDPVSLVTKRTTTFWNRKIVKVSTPTIKGASRIEEDYENSTMEQWCLPCPSCGEHQPLRWPQVKFTYDKDSKECTSAEHACRSCGALHSEREWKSGSGKWVARKQSRKVRGFHLNELASPWKRWETIVEEFHEAKIGGPEKLKVWINTSLGETWEEKGDGVESEDLVNRREFYQAEVPSPVLVLTCGVDVQDNRLEYEVVGWGLEKQSWGIQYGVIMGDPGQGFVWEQLDHVINKEYVAGDGQKLQIMTTCVDSGGHFTEQVYTYCKERELKRVWAIKGKGGSGLPFIMRPKRRNDDGVWLFIIGVDVGKDTLSSRLKVKSAELPEFCHFPSNPDRHYDEEYFAGLTAEHRVMRKVMGKPVFHWVQKPGSGRNEPLDLRNYATAAFEILSPPLEILQRMRFDSGSSGSRPVPKEPKKRSGVVNKGISL</sequence>
<feature type="region of interest" description="Disordered" evidence="1">
    <location>
        <begin position="589"/>
        <end position="615"/>
    </location>
</feature>
<gene>
    <name evidence="4" type="ORF">VF724_15560</name>
</gene>
<organism evidence="4 5">
    <name type="scientific">Ferviditalea candida</name>
    <dbReference type="NCBI Taxonomy" id="3108399"/>
    <lineage>
        <taxon>Bacteria</taxon>
        <taxon>Bacillati</taxon>
        <taxon>Bacillota</taxon>
        <taxon>Bacilli</taxon>
        <taxon>Bacillales</taxon>
        <taxon>Paenibacillaceae</taxon>
        <taxon>Ferviditalea</taxon>
    </lineage>
</organism>
<reference evidence="4" key="1">
    <citation type="submission" date="2023-12" db="EMBL/GenBank/DDBJ databases">
        <title>Fervidustalea candida gen. nov., sp. nov., a novel member of the family Paenibacillaceae isolated from a geothermal area.</title>
        <authorList>
            <person name="Li W.-J."/>
            <person name="Jiao J.-Y."/>
            <person name="Chen Y."/>
        </authorList>
    </citation>
    <scope>NUCLEOTIDE SEQUENCE</scope>
    <source>
        <strain evidence="4">SYSU GA230002</strain>
    </source>
</reference>
<evidence type="ECO:0000313" key="5">
    <source>
        <dbReference type="Proteomes" id="UP001310386"/>
    </source>
</evidence>
<dbReference type="InterPro" id="IPR027417">
    <property type="entry name" value="P-loop_NTPase"/>
</dbReference>
<feature type="domain" description="Terminase large subunit GpA endonuclease" evidence="3">
    <location>
        <begin position="297"/>
        <end position="577"/>
    </location>
</feature>
<evidence type="ECO:0000313" key="4">
    <source>
        <dbReference type="EMBL" id="MEB3103073.1"/>
    </source>
</evidence>
<dbReference type="PANTHER" id="PTHR34413">
    <property type="entry name" value="PROPHAGE TAIL FIBER ASSEMBLY PROTEIN HOMOLOG TFAE-RELATED-RELATED"/>
    <property type="match status" value="1"/>
</dbReference>
<dbReference type="Gene3D" id="3.40.50.300">
    <property type="entry name" value="P-loop containing nucleotide triphosphate hydrolases"/>
    <property type="match status" value="1"/>
</dbReference>
<name>A0ABU5ZKP1_9BACL</name>
<dbReference type="RefSeq" id="WP_371755200.1">
    <property type="nucleotide sequence ID" value="NZ_JAYJLD010000027.1"/>
</dbReference>
<dbReference type="Pfam" id="PF05876">
    <property type="entry name" value="GpA_ATPase"/>
    <property type="match status" value="1"/>
</dbReference>
<dbReference type="EMBL" id="JAYJLD010000027">
    <property type="protein sequence ID" value="MEB3103073.1"/>
    <property type="molecule type" value="Genomic_DNA"/>
</dbReference>
<proteinExistence type="inferred from homology"/>
<dbReference type="HAMAP" id="MF_04144">
    <property type="entry name" value="TERL_LAMBDA"/>
    <property type="match status" value="1"/>
</dbReference>
<protein>
    <submittedName>
        <fullName evidence="4">Phage terminase large subunit family protein</fullName>
    </submittedName>
</protein>
<evidence type="ECO:0000259" key="2">
    <source>
        <dbReference type="Pfam" id="PF05876"/>
    </source>
</evidence>
<dbReference type="InterPro" id="IPR046453">
    <property type="entry name" value="GpA_ATPase"/>
</dbReference>
<dbReference type="InterPro" id="IPR046454">
    <property type="entry name" value="GpA_endonuclease"/>
</dbReference>
<dbReference type="InterPro" id="IPR051220">
    <property type="entry name" value="TFA_Chaperone"/>
</dbReference>
<feature type="domain" description="Phage terminase large subunit GpA ATPase" evidence="2">
    <location>
        <begin position="41"/>
        <end position="287"/>
    </location>
</feature>
<keyword evidence="5" id="KW-1185">Reference proteome</keyword>
<dbReference type="InterPro" id="IPR008866">
    <property type="entry name" value="Phage_lambda_GpA-like"/>
</dbReference>